<evidence type="ECO:0000256" key="3">
    <source>
        <dbReference type="ARBA" id="ARBA00023026"/>
    </source>
</evidence>
<feature type="compositionally biased region" description="Low complexity" evidence="4">
    <location>
        <begin position="93"/>
        <end position="106"/>
    </location>
</feature>
<protein>
    <recommendedName>
        <fullName evidence="7">Insecticide toxin TcdB middle/N-terminal domain-containing protein</fullName>
    </recommendedName>
</protein>
<dbReference type="AlphaFoldDB" id="A0A5C4J2X2"/>
<dbReference type="GO" id="GO:0005576">
    <property type="term" value="C:extracellular region"/>
    <property type="evidence" value="ECO:0007669"/>
    <property type="project" value="UniProtKB-SubCell"/>
</dbReference>
<feature type="non-terminal residue" evidence="5">
    <location>
        <position position="683"/>
    </location>
</feature>
<dbReference type="InterPro" id="IPR028994">
    <property type="entry name" value="Integrin_alpha_N"/>
</dbReference>
<dbReference type="GO" id="GO:0005737">
    <property type="term" value="C:cytoplasm"/>
    <property type="evidence" value="ECO:0007669"/>
    <property type="project" value="InterPro"/>
</dbReference>
<proteinExistence type="predicted"/>
<dbReference type="Pfam" id="PF03534">
    <property type="entry name" value="SpvB"/>
    <property type="match status" value="1"/>
</dbReference>
<accession>A0A5C4J2X2</accession>
<gene>
    <name evidence="5" type="ORF">ETD83_32245</name>
</gene>
<evidence type="ECO:0000313" key="6">
    <source>
        <dbReference type="Proteomes" id="UP000309174"/>
    </source>
</evidence>
<sequence length="683" mass="73812">MWFLLFVLLDLHCRMAIFGRRHFERRRRQLTRSLLSCFADGQRLLGRKIEIGVRRHGGRIRPRCGALSTGAAMMPWQTSPNGAEPGGSGADGFGAPAAAPAEASGRPGPPPAPVISKPKGGGAIRDIGETFAANPANGTGTLTVPVPVSPGRRGFAPSMALVYDSGTGGGVFGLGWNLDVPAITRRTDRGVPRYRDAGPPADEDTFQLLGGDDLVPVGGTRRESRAGRRYAVRRYRPRNDSAFSRIERWTTETTERDGTSGTGGDVHWRVTSRDNVTTFYGGTARERIADPSDPSRVFTWLACVSVDGHGNAIRYEYKAEDAAGVDMTAPHEHGRDPAARTAARHLKRVRYGNVKPLSFDDAATSLDEAPPTAWMFELLLDYGEHSDGGAEERPWTCRSDPFSSYRSGFEIRTYRLCRRILLLHHFPDEPGTGADCLVQSLDLAYTVQRPSGLAALASVTQRGFRRADDGSRVSRAMPPVEFTYAPAEFGHEVRRLDDASAENLPAGLTSPAYRFTDLDGEGLPGILTEQAGALFYKANLASGRFGPMRAVGTRPVPSGLTGGRRELLDLDGDGSLDLVALDGPSSSPHPPPFNGRAPLDGSIAGFSERADGTWTEWRPFGSRPVLDWQDARTRLVDLSGDGLADVLVLGDDDLTWYRSLGEDGFGEAARTTPPPGPCLLYPS</sequence>
<dbReference type="EMBL" id="VCKW01000232">
    <property type="protein sequence ID" value="TMQ91159.1"/>
    <property type="molecule type" value="Genomic_DNA"/>
</dbReference>
<evidence type="ECO:0000256" key="2">
    <source>
        <dbReference type="ARBA" id="ARBA00022525"/>
    </source>
</evidence>
<evidence type="ECO:0000256" key="4">
    <source>
        <dbReference type="SAM" id="MobiDB-lite"/>
    </source>
</evidence>
<name>A0A5C4J2X2_9ACTN</name>
<dbReference type="PRINTS" id="PR01341">
    <property type="entry name" value="SALSPVBPROT"/>
</dbReference>
<reference evidence="5 6" key="1">
    <citation type="submission" date="2019-05" db="EMBL/GenBank/DDBJ databases">
        <title>Draft genome sequence of Actinomadura sp. 14C53.</title>
        <authorList>
            <person name="Saricaoglu S."/>
            <person name="Isik K."/>
        </authorList>
    </citation>
    <scope>NUCLEOTIDE SEQUENCE [LARGE SCALE GENOMIC DNA]</scope>
    <source>
        <strain evidence="5 6">14C53</strain>
    </source>
</reference>
<feature type="region of interest" description="Disordered" evidence="4">
    <location>
        <begin position="78"/>
        <end position="126"/>
    </location>
</feature>
<dbReference type="InterPro" id="IPR003284">
    <property type="entry name" value="Sal_SpvB"/>
</dbReference>
<dbReference type="Proteomes" id="UP000309174">
    <property type="component" value="Unassembled WGS sequence"/>
</dbReference>
<comment type="subcellular location">
    <subcellularLocation>
        <location evidence="1">Secreted</location>
    </subcellularLocation>
</comment>
<keyword evidence="2" id="KW-0964">Secreted</keyword>
<keyword evidence="6" id="KW-1185">Reference proteome</keyword>
<evidence type="ECO:0000256" key="1">
    <source>
        <dbReference type="ARBA" id="ARBA00004613"/>
    </source>
</evidence>
<dbReference type="SUPFAM" id="SSF69318">
    <property type="entry name" value="Integrin alpha N-terminal domain"/>
    <property type="match status" value="1"/>
</dbReference>
<comment type="caution">
    <text evidence="5">The sequence shown here is derived from an EMBL/GenBank/DDBJ whole genome shotgun (WGS) entry which is preliminary data.</text>
</comment>
<evidence type="ECO:0008006" key="7">
    <source>
        <dbReference type="Google" id="ProtNLM"/>
    </source>
</evidence>
<keyword evidence="3" id="KW-0843">Virulence</keyword>
<organism evidence="5 6">
    <name type="scientific">Actinomadura soli</name>
    <dbReference type="NCBI Taxonomy" id="2508997"/>
    <lineage>
        <taxon>Bacteria</taxon>
        <taxon>Bacillati</taxon>
        <taxon>Actinomycetota</taxon>
        <taxon>Actinomycetes</taxon>
        <taxon>Streptosporangiales</taxon>
        <taxon>Thermomonosporaceae</taxon>
        <taxon>Actinomadura</taxon>
    </lineage>
</organism>
<evidence type="ECO:0000313" key="5">
    <source>
        <dbReference type="EMBL" id="TMQ91159.1"/>
    </source>
</evidence>